<protein>
    <submittedName>
        <fullName evidence="1">Uncharacterized protein</fullName>
    </submittedName>
</protein>
<name>A0A108U4Y3_9GAMM</name>
<evidence type="ECO:0000313" key="1">
    <source>
        <dbReference type="EMBL" id="KWS02641.1"/>
    </source>
</evidence>
<proteinExistence type="predicted"/>
<accession>A0A108U4Y3</accession>
<gene>
    <name evidence="1" type="ORF">AZ78_0185</name>
</gene>
<evidence type="ECO:0000313" key="2">
    <source>
        <dbReference type="Proteomes" id="UP000023435"/>
    </source>
</evidence>
<reference evidence="1 2" key="1">
    <citation type="journal article" date="2014" name="Genome Announc.">
        <title>Draft Genome Sequence of Lysobacter capsici AZ78, a Bacterium Antagonistic to Plant-Pathogenic Oomycetes.</title>
        <authorList>
            <person name="Puopolo G."/>
            <person name="Sonego P."/>
            <person name="Engelen K."/>
            <person name="Pertot I."/>
        </authorList>
    </citation>
    <scope>NUCLEOTIDE SEQUENCE [LARGE SCALE GENOMIC DNA]</scope>
    <source>
        <strain evidence="1 2">AZ78</strain>
    </source>
</reference>
<keyword evidence="2" id="KW-1185">Reference proteome</keyword>
<dbReference type="Proteomes" id="UP000023435">
    <property type="component" value="Unassembled WGS sequence"/>
</dbReference>
<comment type="caution">
    <text evidence="1">The sequence shown here is derived from an EMBL/GenBank/DDBJ whole genome shotgun (WGS) entry which is preliminary data.</text>
</comment>
<dbReference type="EMBL" id="JAJA02000001">
    <property type="protein sequence ID" value="KWS02641.1"/>
    <property type="molecule type" value="Genomic_DNA"/>
</dbReference>
<sequence>MFGNGHGAGHGALLCCGGSGSASLCRPASGKAPAASQIAAHRHALRHCSQRGVYTCDTFAAAHTGSCVRAITPAVRASRARHCVGLPIVSV</sequence>
<dbReference type="AlphaFoldDB" id="A0A108U4Y3"/>
<organism evidence="1 2">
    <name type="scientific">Lysobacter capsici AZ78</name>
    <dbReference type="NCBI Taxonomy" id="1444315"/>
    <lineage>
        <taxon>Bacteria</taxon>
        <taxon>Pseudomonadati</taxon>
        <taxon>Pseudomonadota</taxon>
        <taxon>Gammaproteobacteria</taxon>
        <taxon>Lysobacterales</taxon>
        <taxon>Lysobacteraceae</taxon>
        <taxon>Lysobacter</taxon>
    </lineage>
</organism>